<dbReference type="InterPro" id="IPR026444">
    <property type="entry name" value="Secre_tail"/>
</dbReference>
<keyword evidence="1 2" id="KW-0732">Signal</keyword>
<dbReference type="SUPFAM" id="SSF50998">
    <property type="entry name" value="Quinoprotein alcohol dehydrogenase-like"/>
    <property type="match status" value="1"/>
</dbReference>
<feature type="domain" description="Secretion system C-terminal sorting" evidence="3">
    <location>
        <begin position="455"/>
        <end position="518"/>
    </location>
</feature>
<evidence type="ECO:0000256" key="1">
    <source>
        <dbReference type="ARBA" id="ARBA00022729"/>
    </source>
</evidence>
<feature type="chain" id="PRO_5003684251" description="Secretion system C-terminal sorting domain-containing protein" evidence="2">
    <location>
        <begin position="20"/>
        <end position="528"/>
    </location>
</feature>
<dbReference type="PANTHER" id="PTHR42754">
    <property type="entry name" value="ENDOGLUCANASE"/>
    <property type="match status" value="1"/>
</dbReference>
<name>I3YVY3_AEQSU</name>
<dbReference type="KEGG" id="asl:Aeqsu_1668"/>
<dbReference type="RefSeq" id="WP_014782406.1">
    <property type="nucleotide sequence ID" value="NC_018013.1"/>
</dbReference>
<dbReference type="OrthoDB" id="9811934at2"/>
<evidence type="ECO:0000259" key="3">
    <source>
        <dbReference type="Pfam" id="PF18962"/>
    </source>
</evidence>
<reference evidence="4 5" key="1">
    <citation type="submission" date="2012-06" db="EMBL/GenBank/DDBJ databases">
        <title>The complete genome of Aequorivita sublithincola DSM 14238.</title>
        <authorList>
            <consortium name="US DOE Joint Genome Institute (JGI-PGF)"/>
            <person name="Lucas S."/>
            <person name="Copeland A."/>
            <person name="Lapidus A."/>
            <person name="Goodwin L."/>
            <person name="Pitluck S."/>
            <person name="Peters L."/>
            <person name="Munk A.C.C."/>
            <person name="Kyrpides N."/>
            <person name="Mavromatis K."/>
            <person name="Pagani I."/>
            <person name="Ivanova N."/>
            <person name="Ovchinnikova G."/>
            <person name="Zeytun A."/>
            <person name="Detter J.C."/>
            <person name="Han C."/>
            <person name="Land M."/>
            <person name="Hauser L."/>
            <person name="Markowitz V."/>
            <person name="Cheng J.-F."/>
            <person name="Hugenholtz P."/>
            <person name="Woyke T."/>
            <person name="Wu D."/>
            <person name="Tindall B."/>
            <person name="Faehnrich R."/>
            <person name="Brambilla E."/>
            <person name="Klenk H.-P."/>
            <person name="Eisen J.A."/>
        </authorList>
    </citation>
    <scope>NUCLEOTIDE SEQUENCE [LARGE SCALE GENOMIC DNA]</scope>
    <source>
        <strain evidence="5">DSM 14238 / LMG 21431 / ACAM 643 / 9-3</strain>
    </source>
</reference>
<protein>
    <recommendedName>
        <fullName evidence="3">Secretion system C-terminal sorting domain-containing protein</fullName>
    </recommendedName>
</protein>
<organism evidence="4 5">
    <name type="scientific">Aequorivita sublithincola (strain DSM 14238 / LMG 21431 / ACAM 643 / 9-3)</name>
    <dbReference type="NCBI Taxonomy" id="746697"/>
    <lineage>
        <taxon>Bacteria</taxon>
        <taxon>Pseudomonadati</taxon>
        <taxon>Bacteroidota</taxon>
        <taxon>Flavobacteriia</taxon>
        <taxon>Flavobacteriales</taxon>
        <taxon>Flavobacteriaceae</taxon>
        <taxon>Aequorivita</taxon>
    </lineage>
</organism>
<dbReference type="PANTHER" id="PTHR42754:SF1">
    <property type="entry name" value="LIPOPROTEIN"/>
    <property type="match status" value="1"/>
</dbReference>
<evidence type="ECO:0000313" key="5">
    <source>
        <dbReference type="Proteomes" id="UP000006049"/>
    </source>
</evidence>
<evidence type="ECO:0000313" key="4">
    <source>
        <dbReference type="EMBL" id="AFL81151.1"/>
    </source>
</evidence>
<dbReference type="EMBL" id="CP003280">
    <property type="protein sequence ID" value="AFL81151.1"/>
    <property type="molecule type" value="Genomic_DNA"/>
</dbReference>
<proteinExistence type="predicted"/>
<sequence>MRTSIILLVFLNSITSAFAQDPAILWQNTIGGSEREDAREISPTSDGGYIIGGDSFSNISGDKTENSNGGRDLWIVKINATGAIVWQNTIGGSGEDRLWSIFQTVDGGYLILADSNSDISGDKTENSRGGFDYWILKLDATGTIMWQHTYGGIDADYFPRGHQTSDGSYIVAGTSTSGVSGEKTDPSNGDADIWILKLDSNGTILWQNSIGGSSGDYTNAISLANDGGYIINTSSISNISGDKSENSIGGLDYWVVKLNPDGTVQWENTIGGINDDAGFGVIPTMDGGYLAGGQSNSPASGDKSENSLGLSDYWIMKLDSSGTIVWENTIGGGLDDFFTDFKELTDGSFLVTGISYSGIGGDKTDPSKGDSDNWFLNVNSSGAITGQKTIGGTFRDDPINIILTQEGGFVVANSSSSDISGDKTENSQGFLDYWVYKMQSVMLDVSDNDLNSISLYPNPTNGNFTIEMGREYTDVSIQIYNMLGQLISSEKYVAAKTIEQKIIAPVGIYFVNVNTVKEGSNTLRIIKQ</sequence>
<dbReference type="HOGENOM" id="CLU_035227_0_0_10"/>
<dbReference type="InterPro" id="IPR011047">
    <property type="entry name" value="Quinoprotein_ADH-like_sf"/>
</dbReference>
<keyword evidence="5" id="KW-1185">Reference proteome</keyword>
<dbReference type="NCBIfam" id="TIGR04183">
    <property type="entry name" value="Por_Secre_tail"/>
    <property type="match status" value="1"/>
</dbReference>
<dbReference type="AlphaFoldDB" id="I3YVY3"/>
<gene>
    <name evidence="4" type="ordered locus">Aeqsu_1668</name>
</gene>
<dbReference type="PATRIC" id="fig|746697.3.peg.1697"/>
<feature type="signal peptide" evidence="2">
    <location>
        <begin position="1"/>
        <end position="19"/>
    </location>
</feature>
<dbReference type="STRING" id="746697.Aeqsu_1668"/>
<evidence type="ECO:0000256" key="2">
    <source>
        <dbReference type="SAM" id="SignalP"/>
    </source>
</evidence>
<accession>I3YVY3</accession>
<dbReference type="Pfam" id="PF18962">
    <property type="entry name" value="Por_Secre_tail"/>
    <property type="match status" value="1"/>
</dbReference>
<dbReference type="eggNOG" id="COG3291">
    <property type="taxonomic scope" value="Bacteria"/>
</dbReference>
<dbReference type="Proteomes" id="UP000006049">
    <property type="component" value="Chromosome"/>
</dbReference>
<dbReference type="eggNOG" id="COG2358">
    <property type="taxonomic scope" value="Bacteria"/>
</dbReference>